<dbReference type="OMA" id="FENAWMQ"/>
<proteinExistence type="predicted"/>
<feature type="domain" description="T6SS Phospholipase effector Tle1-like catalytic" evidence="1">
    <location>
        <begin position="31"/>
        <end position="407"/>
    </location>
</feature>
<sequence>MPLSTGTTASETQIFTTSKEETNSATLKTSKNIILCFDGTRENFGPQPFTNILKIFGLLENDKDQICYYQPGVGINGDLDRIDENLNLRRFTWSKFYNILDSMFAFSLDSHIVSAYIFLMQNYEIGDKIYMFGFSRGAFIARVLAGMIGKVGLLHPGLEELVTLAWKIYQSWEYSEQPNQSTYTTTLASEFKNIFCRDYEVRICFQGLFDSVNSVGILRDRLFPFTQRSNIVDHVRHCVSIDERRGKFKQQGFSSNSYSTRLFSLQFRTYILEEFSNNLTPVESNASENISTKEIRNPLIDFTIGKTKSTDTDCENPCQRFINRKCLPIETSRKSVEGIFQICEKLDNDRCCFNSDGRDIQGDKNILTPDLIEKWFIGDHSDIGGGWEMDRNTENFVSLIPLRWIIMESMKFGVRFKNEPLKNFLKENLTVGSILSLTHDFLDLCQLKENNHKKTFQLEKESNIPLIRSYLDQQAQKPEFQQDTDEFRERMNRKIKYTRGGYFTTRMSLGWWILEFLPIGLKLQNRRGKWRKVYIPNLGQTRSIPENADLHWSVYWKIKFDPNYRPTNLPKYARDIIEEFLQIKLDNGRERKTKTIMSHMKSYPNRIENEGEWVLEGSSTVTTTTATLSFSSLSDQLDNTNKGINATRYYELRSNFLKWQETDWKKIPDDMVLESFLDSSCI</sequence>
<dbReference type="PANTHER" id="PTHR33840">
    <property type="match status" value="1"/>
</dbReference>
<dbReference type="EMBL" id="HE580273">
    <property type="protein sequence ID" value="CCD25821.2"/>
    <property type="molecule type" value="Genomic_DNA"/>
</dbReference>
<evidence type="ECO:0000313" key="3">
    <source>
        <dbReference type="Proteomes" id="UP000000689"/>
    </source>
</evidence>
<dbReference type="Proteomes" id="UP000000689">
    <property type="component" value="Chromosome 7"/>
</dbReference>
<evidence type="ECO:0000259" key="1">
    <source>
        <dbReference type="Pfam" id="PF09994"/>
    </source>
</evidence>
<dbReference type="STRING" id="1071378.G0WDG0"/>
<dbReference type="eggNOG" id="ENOG502QPR9">
    <property type="taxonomic scope" value="Eukaryota"/>
</dbReference>
<dbReference type="OrthoDB" id="3162439at2759"/>
<dbReference type="RefSeq" id="XP_003671064.2">
    <property type="nucleotide sequence ID" value="XM_003671016.2"/>
</dbReference>
<dbReference type="AlphaFoldDB" id="G0WDG0"/>
<keyword evidence="3" id="KW-1185">Reference proteome</keyword>
<dbReference type="InterPro" id="IPR018712">
    <property type="entry name" value="Tle1-like_cat"/>
</dbReference>
<dbReference type="PANTHER" id="PTHR33840:SF2">
    <property type="entry name" value="TLE1 PHOSPHOLIPASE DOMAIN-CONTAINING PROTEIN"/>
    <property type="match status" value="1"/>
</dbReference>
<protein>
    <recommendedName>
        <fullName evidence="1">T6SS Phospholipase effector Tle1-like catalytic domain-containing protein</fullName>
    </recommendedName>
</protein>
<accession>G0WDG0</accession>
<dbReference type="GeneID" id="11497217"/>
<organism evidence="2 3">
    <name type="scientific">Naumovozyma dairenensis (strain ATCC 10597 / BCRC 20456 / CBS 421 / NBRC 0211 / NRRL Y-12639)</name>
    <name type="common">Saccharomyces dairenensis</name>
    <dbReference type="NCBI Taxonomy" id="1071378"/>
    <lineage>
        <taxon>Eukaryota</taxon>
        <taxon>Fungi</taxon>
        <taxon>Dikarya</taxon>
        <taxon>Ascomycota</taxon>
        <taxon>Saccharomycotina</taxon>
        <taxon>Saccharomycetes</taxon>
        <taxon>Saccharomycetales</taxon>
        <taxon>Saccharomycetaceae</taxon>
        <taxon>Naumovozyma</taxon>
    </lineage>
</organism>
<name>G0WDG0_NAUDC</name>
<dbReference type="HOGENOM" id="CLU_005049_0_3_1"/>
<dbReference type="Pfam" id="PF09994">
    <property type="entry name" value="T6SS_Tle1-like_cat"/>
    <property type="match status" value="1"/>
</dbReference>
<gene>
    <name evidence="2" type="primary">NDAI0G00450</name>
    <name evidence="2" type="ordered locus">NDAI_0G00450</name>
</gene>
<evidence type="ECO:0000313" key="2">
    <source>
        <dbReference type="EMBL" id="CCD25821.2"/>
    </source>
</evidence>
<reference evidence="2 3" key="1">
    <citation type="journal article" date="2011" name="Proc. Natl. Acad. Sci. U.S.A.">
        <title>Evolutionary erosion of yeast sex chromosomes by mating-type switching accidents.</title>
        <authorList>
            <person name="Gordon J.L."/>
            <person name="Armisen D."/>
            <person name="Proux-Wera E."/>
            <person name="Oheigeartaigh S.S."/>
            <person name="Byrne K.P."/>
            <person name="Wolfe K.H."/>
        </authorList>
    </citation>
    <scope>NUCLEOTIDE SEQUENCE [LARGE SCALE GENOMIC DNA]</scope>
    <source>
        <strain evidence="3">ATCC 10597 / BCRC 20456 / CBS 421 / NBRC 0211 / NRRL Y-12639</strain>
    </source>
</reference>
<dbReference type="KEGG" id="ndi:NDAI_0G00450"/>